<dbReference type="EMBL" id="HBIX01018985">
    <property type="protein sequence ID" value="CAE0720767.1"/>
    <property type="molecule type" value="Transcribed_RNA"/>
</dbReference>
<proteinExistence type="predicted"/>
<dbReference type="AlphaFoldDB" id="A0A6U9ZWV4"/>
<evidence type="ECO:0000313" key="3">
    <source>
        <dbReference type="EMBL" id="CAE0720766.1"/>
    </source>
</evidence>
<organism evidence="2">
    <name type="scientific">Pseudo-nitzschia australis</name>
    <dbReference type="NCBI Taxonomy" id="44445"/>
    <lineage>
        <taxon>Eukaryota</taxon>
        <taxon>Sar</taxon>
        <taxon>Stramenopiles</taxon>
        <taxon>Ochrophyta</taxon>
        <taxon>Bacillariophyta</taxon>
        <taxon>Bacillariophyceae</taxon>
        <taxon>Bacillariophycidae</taxon>
        <taxon>Bacillariales</taxon>
        <taxon>Bacillariaceae</taxon>
        <taxon>Pseudo-nitzschia</taxon>
    </lineage>
</organism>
<dbReference type="EMBL" id="HBIX01018984">
    <property type="protein sequence ID" value="CAE0720766.1"/>
    <property type="molecule type" value="Transcribed_RNA"/>
</dbReference>
<name>A0A6U9ZWV4_9STRA</name>
<feature type="region of interest" description="Disordered" evidence="1">
    <location>
        <begin position="334"/>
        <end position="364"/>
    </location>
</feature>
<evidence type="ECO:0000313" key="2">
    <source>
        <dbReference type="EMBL" id="CAE0720765.1"/>
    </source>
</evidence>
<reference evidence="2" key="1">
    <citation type="submission" date="2021-01" db="EMBL/GenBank/DDBJ databases">
        <authorList>
            <person name="Corre E."/>
            <person name="Pelletier E."/>
            <person name="Niang G."/>
            <person name="Scheremetjew M."/>
            <person name="Finn R."/>
            <person name="Kale V."/>
            <person name="Holt S."/>
            <person name="Cochrane G."/>
            <person name="Meng A."/>
            <person name="Brown T."/>
            <person name="Cohen L."/>
        </authorList>
    </citation>
    <scope>NUCLEOTIDE SEQUENCE</scope>
    <source>
        <strain evidence="2">10249 10 AB</strain>
    </source>
</reference>
<evidence type="ECO:0000313" key="5">
    <source>
        <dbReference type="EMBL" id="CAE0720773.1"/>
    </source>
</evidence>
<dbReference type="EMBL" id="HBIX01018977">
    <property type="protein sequence ID" value="CAE0720765.1"/>
    <property type="molecule type" value="Transcribed_RNA"/>
</dbReference>
<evidence type="ECO:0000313" key="4">
    <source>
        <dbReference type="EMBL" id="CAE0720767.1"/>
    </source>
</evidence>
<feature type="region of interest" description="Disordered" evidence="1">
    <location>
        <begin position="432"/>
        <end position="455"/>
    </location>
</feature>
<sequence length="480" mass="54317">MASANSVMSDIGEARYRQYHSKSVKDYIAKADLKPIIGNVTSIDVDDFRETVAQALSKITSRYTKNVAMYAGYSFLVESELGFQLRCRDPTLKLPPPQPFPKKARTETTTTKKLYEQEQDSYAIQHDCNVAVCKLVDEKFPGLLKNKTTPGIKSFNGVFTAREAFDHLEGEVGCTAAANDKYVTHLENILQRKYIPEQNGVTSYFTAIDHDRYKAHNTKVSTILITTLMVVAQRAFRAAVDNHKMQDIENSWALIEFTKKTAFKDNAVRYTEFKEHFTLHLRQLVLNVNKKKQPHPQAHVVETHSDMLAHMQDAMQTMIEEHNDLREQCAHMAETNHRSSTGPPSVVATTSTSSNNSANTAGPQMSYNDIQEMIKQAIQGAAPIGNTPTPSGKMQQRQSYHHQQQFQHPKKWRQWRSWCYSCGVNLTHNSSDCKHPKRPGHAANPGATMDNPLGGNTSKNRLWMKWCHPITNDSYDTRGE</sequence>
<protein>
    <submittedName>
        <fullName evidence="2">Uncharacterized protein</fullName>
    </submittedName>
</protein>
<accession>A0A6U9ZWV4</accession>
<gene>
    <name evidence="2" type="ORF">PAUS00366_LOCUS13519</name>
    <name evidence="3" type="ORF">PAUS00366_LOCUS13520</name>
    <name evidence="4" type="ORF">PAUS00366_LOCUS13521</name>
    <name evidence="5" type="ORF">PAUS00366_LOCUS13527</name>
</gene>
<feature type="compositionally biased region" description="Low complexity" evidence="1">
    <location>
        <begin position="339"/>
        <end position="363"/>
    </location>
</feature>
<evidence type="ECO:0000256" key="1">
    <source>
        <dbReference type="SAM" id="MobiDB-lite"/>
    </source>
</evidence>
<dbReference type="EMBL" id="HBIX01019001">
    <property type="protein sequence ID" value="CAE0720773.1"/>
    <property type="molecule type" value="Transcribed_RNA"/>
</dbReference>